<keyword evidence="2" id="KW-1185">Reference proteome</keyword>
<sequence length="297" mass="34239">MLDALESSDSYPSIVRNLTAEESPSAPETPIKSSYAALVNPEDGNSLYFIRASLVNGRKCPKITAEDVAPEIDYWQSTVLCTVLGANLPLEIIEGFIRRIWSNYAIEGSATWLRYQILGGNEFEQNWKHDSQVQYLNNALSDHTPLMLHLTDSPKPKRTFQFCEMWISDISFMSLVQALFPKKIYNPSKQLQGYLVKTQQALLKLNKDKYHDLRNHQVKAREVLEQVQQEFSSQPNNTDLKQKEKEVRDQYISITSSIMDIIRQQSKAEWIHFGDANTKYFFAKAKQRKLESYVYAI</sequence>
<protein>
    <submittedName>
        <fullName evidence="1">Uncharacterized protein</fullName>
    </submittedName>
</protein>
<gene>
    <name evidence="1" type="ORF">Cgig2_021615</name>
</gene>
<accession>A0A9Q1JE30</accession>
<organism evidence="1 2">
    <name type="scientific">Carnegiea gigantea</name>
    <dbReference type="NCBI Taxonomy" id="171969"/>
    <lineage>
        <taxon>Eukaryota</taxon>
        <taxon>Viridiplantae</taxon>
        <taxon>Streptophyta</taxon>
        <taxon>Embryophyta</taxon>
        <taxon>Tracheophyta</taxon>
        <taxon>Spermatophyta</taxon>
        <taxon>Magnoliopsida</taxon>
        <taxon>eudicotyledons</taxon>
        <taxon>Gunneridae</taxon>
        <taxon>Pentapetalae</taxon>
        <taxon>Caryophyllales</taxon>
        <taxon>Cactineae</taxon>
        <taxon>Cactaceae</taxon>
        <taxon>Cactoideae</taxon>
        <taxon>Echinocereeae</taxon>
        <taxon>Carnegiea</taxon>
    </lineage>
</organism>
<proteinExistence type="predicted"/>
<dbReference type="Proteomes" id="UP001153076">
    <property type="component" value="Unassembled WGS sequence"/>
</dbReference>
<dbReference type="AlphaFoldDB" id="A0A9Q1JE30"/>
<evidence type="ECO:0000313" key="1">
    <source>
        <dbReference type="EMBL" id="KAJ8419282.1"/>
    </source>
</evidence>
<name>A0A9Q1JE30_9CARY</name>
<evidence type="ECO:0000313" key="2">
    <source>
        <dbReference type="Proteomes" id="UP001153076"/>
    </source>
</evidence>
<dbReference type="OrthoDB" id="1742302at2759"/>
<dbReference type="EMBL" id="JAKOGI010005626">
    <property type="protein sequence ID" value="KAJ8419282.1"/>
    <property type="molecule type" value="Genomic_DNA"/>
</dbReference>
<comment type="caution">
    <text evidence="1">The sequence shown here is derived from an EMBL/GenBank/DDBJ whole genome shotgun (WGS) entry which is preliminary data.</text>
</comment>
<reference evidence="1" key="1">
    <citation type="submission" date="2022-04" db="EMBL/GenBank/DDBJ databases">
        <title>Carnegiea gigantea Genome sequencing and assembly v2.</title>
        <authorList>
            <person name="Copetti D."/>
            <person name="Sanderson M.J."/>
            <person name="Burquez A."/>
            <person name="Wojciechowski M.F."/>
        </authorList>
    </citation>
    <scope>NUCLEOTIDE SEQUENCE</scope>
    <source>
        <strain evidence="1">SGP5-SGP5p</strain>
        <tissue evidence="1">Aerial part</tissue>
    </source>
</reference>